<feature type="region of interest" description="Disordered" evidence="1">
    <location>
        <begin position="44"/>
        <end position="92"/>
    </location>
</feature>
<keyword evidence="3" id="KW-1185">Reference proteome</keyword>
<gene>
    <name evidence="2" type="ORF">Vbra_6152</name>
</gene>
<name>A0A0G4G6K0_VITBC</name>
<evidence type="ECO:0000256" key="1">
    <source>
        <dbReference type="SAM" id="MobiDB-lite"/>
    </source>
</evidence>
<dbReference type="EMBL" id="CDMY01000574">
    <property type="protein sequence ID" value="CEM23976.1"/>
    <property type="molecule type" value="Genomic_DNA"/>
</dbReference>
<accession>A0A0G4G6K0</accession>
<protein>
    <submittedName>
        <fullName evidence="2">Uncharacterized protein</fullName>
    </submittedName>
</protein>
<dbReference type="VEuPathDB" id="CryptoDB:Vbra_6152"/>
<dbReference type="AlphaFoldDB" id="A0A0G4G6K0"/>
<sequence>MVDVRVVTTEAAVCERGGLFKHGFPVTTQLARVALGAVGPFVFDGQVQQQQQQQKQDDDSDDDADDGSGDGSDDMDDGGGGDGGAAEAEGGD</sequence>
<proteinExistence type="predicted"/>
<dbReference type="InParanoid" id="A0A0G4G6K0"/>
<dbReference type="Proteomes" id="UP000041254">
    <property type="component" value="Unassembled WGS sequence"/>
</dbReference>
<organism evidence="2 3">
    <name type="scientific">Vitrella brassicaformis (strain CCMP3155)</name>
    <dbReference type="NCBI Taxonomy" id="1169540"/>
    <lineage>
        <taxon>Eukaryota</taxon>
        <taxon>Sar</taxon>
        <taxon>Alveolata</taxon>
        <taxon>Colpodellida</taxon>
        <taxon>Vitrellaceae</taxon>
        <taxon>Vitrella</taxon>
    </lineage>
</organism>
<feature type="compositionally biased region" description="Acidic residues" evidence="1">
    <location>
        <begin position="58"/>
        <end position="79"/>
    </location>
</feature>
<evidence type="ECO:0000313" key="2">
    <source>
        <dbReference type="EMBL" id="CEM23976.1"/>
    </source>
</evidence>
<reference evidence="2 3" key="1">
    <citation type="submission" date="2014-11" db="EMBL/GenBank/DDBJ databases">
        <authorList>
            <person name="Zhu J."/>
            <person name="Qi W."/>
            <person name="Song R."/>
        </authorList>
    </citation>
    <scope>NUCLEOTIDE SEQUENCE [LARGE SCALE GENOMIC DNA]</scope>
</reference>
<evidence type="ECO:0000313" key="3">
    <source>
        <dbReference type="Proteomes" id="UP000041254"/>
    </source>
</evidence>
<feature type="compositionally biased region" description="Low complexity" evidence="1">
    <location>
        <begin position="44"/>
        <end position="54"/>
    </location>
</feature>